<evidence type="ECO:0000256" key="3">
    <source>
        <dbReference type="ARBA" id="ARBA00022989"/>
    </source>
</evidence>
<keyword evidence="7" id="KW-1185">Reference proteome</keyword>
<protein>
    <submittedName>
        <fullName evidence="6">DUF4870 domain-containing protein</fullName>
    </submittedName>
</protein>
<evidence type="ECO:0000256" key="2">
    <source>
        <dbReference type="ARBA" id="ARBA00022692"/>
    </source>
</evidence>
<proteinExistence type="predicted"/>
<feature type="transmembrane region" description="Helical" evidence="5">
    <location>
        <begin position="108"/>
        <end position="138"/>
    </location>
</feature>
<evidence type="ECO:0000313" key="7">
    <source>
        <dbReference type="Proteomes" id="UP000281985"/>
    </source>
</evidence>
<comment type="subcellular location">
    <subcellularLocation>
        <location evidence="1">Membrane</location>
        <topology evidence="1">Multi-pass membrane protein</topology>
    </subcellularLocation>
</comment>
<reference evidence="6 7" key="1">
    <citation type="submission" date="2018-10" db="EMBL/GenBank/DDBJ databases">
        <title>Dokdonia luteus sp. nov., isolated from sea water.</title>
        <authorList>
            <person name="Zhou L.Y."/>
            <person name="Du Z.J."/>
        </authorList>
    </citation>
    <scope>NUCLEOTIDE SEQUENCE [LARGE SCALE GENOMIC DNA]</scope>
    <source>
        <strain evidence="6 7">SH27</strain>
    </source>
</reference>
<dbReference type="InterPro" id="IPR019109">
    <property type="entry name" value="MamF_MmsF"/>
</dbReference>
<keyword evidence="3 5" id="KW-1133">Transmembrane helix</keyword>
<feature type="transmembrane region" description="Helical" evidence="5">
    <location>
        <begin position="24"/>
        <end position="41"/>
    </location>
</feature>
<keyword evidence="4 5" id="KW-0472">Membrane</keyword>
<comment type="caution">
    <text evidence="6">The sequence shown here is derived from an EMBL/GenBank/DDBJ whole genome shotgun (WGS) entry which is preliminary data.</text>
</comment>
<sequence length="186" mass="21009">METTVETHHKNVSTFIHLSTFCKWIFPFGNFIAPLILWTVQGKRSRFIDNHGKNAINFQLSMFLYLIGIAVLTIPFIIYQAFRLEGTNSHFYFNPEPHINGDLDQLSALIIVLLVAGTIAIGLFILEVITVISAAIAASEGKAYKYPLTIPFLKETLIKEEPLATDKPLEDEIENKDDDKDETIIL</sequence>
<dbReference type="RefSeq" id="WP_121915712.1">
    <property type="nucleotide sequence ID" value="NZ_REFV01000001.1"/>
</dbReference>
<name>A0A3M0H2P1_9FLAO</name>
<accession>A0A3M0H2P1</accession>
<dbReference type="EMBL" id="REFV01000001">
    <property type="protein sequence ID" value="RMB63916.1"/>
    <property type="molecule type" value="Genomic_DNA"/>
</dbReference>
<keyword evidence="2 5" id="KW-0812">Transmembrane</keyword>
<dbReference type="Pfam" id="PF09685">
    <property type="entry name" value="MamF_MmsF"/>
    <property type="match status" value="1"/>
</dbReference>
<evidence type="ECO:0000313" key="6">
    <source>
        <dbReference type="EMBL" id="RMB63916.1"/>
    </source>
</evidence>
<dbReference type="AlphaFoldDB" id="A0A3M0H2P1"/>
<dbReference type="OrthoDB" id="9808930at2"/>
<gene>
    <name evidence="6" type="ORF">EAX61_00595</name>
</gene>
<evidence type="ECO:0000256" key="1">
    <source>
        <dbReference type="ARBA" id="ARBA00004141"/>
    </source>
</evidence>
<organism evidence="6 7">
    <name type="scientific">Dokdonia sinensis</name>
    <dbReference type="NCBI Taxonomy" id="2479847"/>
    <lineage>
        <taxon>Bacteria</taxon>
        <taxon>Pseudomonadati</taxon>
        <taxon>Bacteroidota</taxon>
        <taxon>Flavobacteriia</taxon>
        <taxon>Flavobacteriales</taxon>
        <taxon>Flavobacteriaceae</taxon>
        <taxon>Dokdonia</taxon>
    </lineage>
</organism>
<evidence type="ECO:0000256" key="5">
    <source>
        <dbReference type="SAM" id="Phobius"/>
    </source>
</evidence>
<dbReference type="Proteomes" id="UP000281985">
    <property type="component" value="Unassembled WGS sequence"/>
</dbReference>
<evidence type="ECO:0000256" key="4">
    <source>
        <dbReference type="ARBA" id="ARBA00023136"/>
    </source>
</evidence>
<feature type="transmembrane region" description="Helical" evidence="5">
    <location>
        <begin position="62"/>
        <end position="82"/>
    </location>
</feature>